<evidence type="ECO:0000313" key="1">
    <source>
        <dbReference type="EMBL" id="EHL32251.1"/>
    </source>
</evidence>
<dbReference type="HOGENOM" id="CLU_2369359_0_0_6"/>
<dbReference type="Proteomes" id="UP000002770">
    <property type="component" value="Unassembled WGS sequence"/>
</dbReference>
<dbReference type="STRING" id="658187.LDG_5624"/>
<reference evidence="1 2" key="1">
    <citation type="journal article" date="2011" name="BMC Genomics">
        <title>Insight into cross-talk between intra-amoebal pathogens.</title>
        <authorList>
            <person name="Gimenez G."/>
            <person name="Bertelli C."/>
            <person name="Moliner C."/>
            <person name="Robert C."/>
            <person name="Raoult D."/>
            <person name="Fournier P.E."/>
            <person name="Greub G."/>
        </authorList>
    </citation>
    <scope>NUCLEOTIDE SEQUENCE [LARGE SCALE GENOMIC DNA]</scope>
    <source>
        <strain evidence="1 2">LLAP12</strain>
    </source>
</reference>
<dbReference type="EMBL" id="JH413801">
    <property type="protein sequence ID" value="EHL32251.1"/>
    <property type="molecule type" value="Genomic_DNA"/>
</dbReference>
<name>G9EKA0_9GAMM</name>
<sequence length="95" mass="10748">MIIPLVKICSALSISRVQIREKLLPKEDVAIQFVEVKKKLLPLVTMPFCEQDDVCASALNSSLILSWEFITGLLKISYLCNNAMRKNKMGFIPLH</sequence>
<protein>
    <submittedName>
        <fullName evidence="1">Uncharacterized protein</fullName>
    </submittedName>
</protein>
<gene>
    <name evidence="1" type="ORF">LDG_5624</name>
</gene>
<proteinExistence type="predicted"/>
<keyword evidence="2" id="KW-1185">Reference proteome</keyword>
<dbReference type="RefSeq" id="WP_006869597.1">
    <property type="nucleotide sequence ID" value="NZ_JH413801.1"/>
</dbReference>
<accession>G9EKA0</accession>
<evidence type="ECO:0000313" key="2">
    <source>
        <dbReference type="Proteomes" id="UP000002770"/>
    </source>
</evidence>
<dbReference type="AlphaFoldDB" id="G9EKA0"/>
<organism evidence="1 2">
    <name type="scientific">Legionella drancourtii LLAP12</name>
    <dbReference type="NCBI Taxonomy" id="658187"/>
    <lineage>
        <taxon>Bacteria</taxon>
        <taxon>Pseudomonadati</taxon>
        <taxon>Pseudomonadota</taxon>
        <taxon>Gammaproteobacteria</taxon>
        <taxon>Legionellales</taxon>
        <taxon>Legionellaceae</taxon>
        <taxon>Legionella</taxon>
    </lineage>
</organism>
<dbReference type="InParanoid" id="G9EKA0"/>